<proteinExistence type="predicted"/>
<reference evidence="1" key="1">
    <citation type="journal article" date="2010" name="Appl. Environ. Microbiol.">
        <title>Metagenomics Reveals Antibiotic Resistance Genes Encoding Predicted Bifunctional Proteins in Apple Orchard Soil.</title>
        <authorList>
            <person name="Donato J.J."/>
            <person name="Moe L.A."/>
            <person name="Converse B.J."/>
            <person name="Smart K.D."/>
            <person name="Berklein F.C."/>
            <person name="McManus P.S."/>
            <person name="Handelsman J."/>
        </authorList>
    </citation>
    <scope>NUCLEOTIDE SEQUENCE</scope>
</reference>
<name>D6MLW9_9BACT</name>
<evidence type="ECO:0000313" key="1">
    <source>
        <dbReference type="EMBL" id="ACS83709.1"/>
    </source>
</evidence>
<sequence length="502" mass="52766">MITAITRSRRSRDLGMNGLRCLLGCRFSNRFRQTLILAFALALVGAKPAMALWSTNPSQNNEICTTVTGKQSQQVIADGSGGAYICWTDSRNGTNICAQHMNADGALTWAADGVIVCNLPYTQSTPAMVSDGAGGAIIVWRDFRASPDPFNPSPQIIAQRLGPNGNAMWTTAGVVLCSAARNRMRLLAVSDGLGGVIAAWRDFRNGVNYTIYAQRVDSSGQAQWTTDGLGIVVLGSDHDNQTIAADGSGGAFCAWEDYRSGPSDIYAQHVTSNGGFSWTANGIAICSELGYQTTPSIAPDGSSGAYLCWQDAQIGGYAIVQRVASNGATMWSANGTSVSLTSRVPQMVSTPAGVLIATGTPNGYFEIRVQLVSPLGVVQWPSPGAVVSQPSMIAGLFAITDDGSAGMIVSWTQDLGGGNTGILAQRVTSSGIASWTQYGVIVCNAANSRSSPLLANLLNSGYVDVWLDKRTNSGNDIYGSRLNTSGQLAGPVSAVSEWLQFD</sequence>
<organism evidence="1">
    <name type="scientific">uncultured bacterium AOCefta2</name>
    <dbReference type="NCBI Taxonomy" id="654977"/>
    <lineage>
        <taxon>Bacteria</taxon>
        <taxon>environmental samples</taxon>
    </lineage>
</organism>
<gene>
    <name evidence="1" type="ORF">WISOIL_0020</name>
</gene>
<dbReference type="EMBL" id="GQ244490">
    <property type="protein sequence ID" value="ACS83709.1"/>
    <property type="molecule type" value="Genomic_DNA"/>
</dbReference>
<accession>D6MLW9</accession>
<protein>
    <submittedName>
        <fullName evidence="1">Uncharacterized protein</fullName>
    </submittedName>
</protein>
<dbReference type="AlphaFoldDB" id="D6MLW9"/>